<accession>A0A2N3I5J7</accession>
<organism evidence="1 2">
    <name type="scientific">Labilibaculum filiforme</name>
    <dbReference type="NCBI Taxonomy" id="1940526"/>
    <lineage>
        <taxon>Bacteria</taxon>
        <taxon>Pseudomonadati</taxon>
        <taxon>Bacteroidota</taxon>
        <taxon>Bacteroidia</taxon>
        <taxon>Marinilabiliales</taxon>
        <taxon>Marinifilaceae</taxon>
        <taxon>Labilibaculum</taxon>
    </lineage>
</organism>
<reference evidence="1 2" key="1">
    <citation type="journal article" date="2017" name="Front. Microbiol.">
        <title>Labilibaculum manganireducens gen. nov., sp. nov. and Labilibaculum filiforme sp. nov., Novel Bacteroidetes Isolated from Subsurface Sediments of the Baltic Sea.</title>
        <authorList>
            <person name="Vandieken V."/>
            <person name="Marshall I.P."/>
            <person name="Niemann H."/>
            <person name="Engelen B."/>
            <person name="Cypionka H."/>
        </authorList>
    </citation>
    <scope>NUCLEOTIDE SEQUENCE [LARGE SCALE GENOMIC DNA]</scope>
    <source>
        <strain evidence="1 2">59.16B</strain>
    </source>
</reference>
<dbReference type="Proteomes" id="UP000233535">
    <property type="component" value="Unassembled WGS sequence"/>
</dbReference>
<proteinExistence type="predicted"/>
<name>A0A2N3I5J7_9BACT</name>
<gene>
    <name evidence="1" type="ORF">BZG02_00515</name>
</gene>
<comment type="caution">
    <text evidence="1">The sequence shown here is derived from an EMBL/GenBank/DDBJ whole genome shotgun (WGS) entry which is preliminary data.</text>
</comment>
<evidence type="ECO:0000313" key="2">
    <source>
        <dbReference type="Proteomes" id="UP000233535"/>
    </source>
</evidence>
<dbReference type="EMBL" id="MVDD01000001">
    <property type="protein sequence ID" value="PKQ65523.1"/>
    <property type="molecule type" value="Genomic_DNA"/>
</dbReference>
<keyword evidence="2" id="KW-1185">Reference proteome</keyword>
<evidence type="ECO:0000313" key="1">
    <source>
        <dbReference type="EMBL" id="PKQ65523.1"/>
    </source>
</evidence>
<sequence length="94" mass="10667">MTQTIVEVPANVNLPKKALFLSQSGTESNLLQTLIDLENNEMVVLTYNNAYIINVTRTGIFLNPEDYKQFKVIGTDAPFKRDVEEEENLESSEE</sequence>
<protein>
    <submittedName>
        <fullName evidence="1">Uncharacterized protein</fullName>
    </submittedName>
</protein>
<dbReference type="AlphaFoldDB" id="A0A2N3I5J7"/>